<comment type="function">
    <text evidence="8">Conversion of 1,4-dihydroxy-2-naphthoate (DHNA) to demethylmenaquinone (DMK).</text>
</comment>
<feature type="transmembrane region" description="Helical" evidence="8">
    <location>
        <begin position="119"/>
        <end position="138"/>
    </location>
</feature>
<organism evidence="10 11">
    <name type="scientific">Mangrovimonas spongiae</name>
    <dbReference type="NCBI Taxonomy" id="2494697"/>
    <lineage>
        <taxon>Bacteria</taxon>
        <taxon>Pseudomonadati</taxon>
        <taxon>Bacteroidota</taxon>
        <taxon>Flavobacteriia</taxon>
        <taxon>Flavobacteriales</taxon>
        <taxon>Flavobacteriaceae</taxon>
        <taxon>Mangrovimonas</taxon>
    </lineage>
</organism>
<dbReference type="AlphaFoldDB" id="A0A428JWV3"/>
<dbReference type="PANTHER" id="PTHR13929">
    <property type="entry name" value="1,4-DIHYDROXY-2-NAPHTHOATE OCTAPRENYLTRANSFERASE"/>
    <property type="match status" value="1"/>
</dbReference>
<evidence type="ECO:0000256" key="2">
    <source>
        <dbReference type="ARBA" id="ARBA00022428"/>
    </source>
</evidence>
<dbReference type="UniPathway" id="UPA00079">
    <property type="reaction ID" value="UER00168"/>
</dbReference>
<dbReference type="OrthoDB" id="9767568at2"/>
<keyword evidence="6 8" id="KW-1133">Transmembrane helix</keyword>
<dbReference type="InterPro" id="IPR026046">
    <property type="entry name" value="UBIAD1"/>
</dbReference>
<name>A0A428JWV3_9FLAO</name>
<feature type="transmembrane region" description="Helical" evidence="8">
    <location>
        <begin position="40"/>
        <end position="58"/>
    </location>
</feature>
<comment type="catalytic activity">
    <reaction evidence="8">
        <text>an all-trans-polyprenyl diphosphate + 1,4-dihydroxy-2-naphthoate + H(+) = a 2-demethylmenaquinol + CO2 + diphosphate</text>
        <dbReference type="Rhea" id="RHEA:26478"/>
        <dbReference type="Rhea" id="RHEA-COMP:9563"/>
        <dbReference type="Rhea" id="RHEA-COMP:9564"/>
        <dbReference type="ChEBI" id="CHEBI:11173"/>
        <dbReference type="ChEBI" id="CHEBI:15378"/>
        <dbReference type="ChEBI" id="CHEBI:16526"/>
        <dbReference type="ChEBI" id="CHEBI:33019"/>
        <dbReference type="ChEBI" id="CHEBI:55437"/>
        <dbReference type="ChEBI" id="CHEBI:58914"/>
        <dbReference type="EC" id="2.5.1.74"/>
    </reaction>
</comment>
<evidence type="ECO:0000256" key="8">
    <source>
        <dbReference type="HAMAP-Rule" id="MF_01937"/>
    </source>
</evidence>
<keyword evidence="4 8" id="KW-0808">Transferase</keyword>
<comment type="caution">
    <text evidence="10">The sequence shown here is derived from an EMBL/GenBank/DDBJ whole genome shotgun (WGS) entry which is preliminary data.</text>
</comment>
<feature type="transmembrane region" description="Helical" evidence="8">
    <location>
        <begin position="225"/>
        <end position="245"/>
    </location>
</feature>
<dbReference type="GO" id="GO:0009234">
    <property type="term" value="P:menaquinone biosynthetic process"/>
    <property type="evidence" value="ECO:0007669"/>
    <property type="project" value="UniProtKB-UniRule"/>
</dbReference>
<protein>
    <recommendedName>
        <fullName evidence="8 9">1,4-dihydroxy-2-naphthoate octaprenyltransferase</fullName>
        <shortName evidence="8">DHNA-octaprenyltransferase</shortName>
        <ecNumber evidence="8 9">2.5.1.74</ecNumber>
    </recommendedName>
</protein>
<evidence type="ECO:0000256" key="4">
    <source>
        <dbReference type="ARBA" id="ARBA00022679"/>
    </source>
</evidence>
<dbReference type="PIRSF" id="PIRSF005355">
    <property type="entry name" value="UBIAD1"/>
    <property type="match status" value="1"/>
</dbReference>
<evidence type="ECO:0000256" key="1">
    <source>
        <dbReference type="ARBA" id="ARBA00004141"/>
    </source>
</evidence>
<dbReference type="RefSeq" id="WP_125468521.1">
    <property type="nucleotide sequence ID" value="NZ_RWBG01000005.1"/>
</dbReference>
<sequence length="300" mass="33117">MSNFKKWLSAFRLRTLPLSLSGIIIAGSLAEYNGVFKLSTFVLALLTTISLQILSNIANDYGDGTKGTDNDDRIGPKRAIQSGDISPSQMFSAIKINILITILLAFLLVFTSFGSKNVLLAFIFIGLGVLSIYAALKYTVGDNPYGYKGLGDIFVFVFFGLVSVIGCYILFAKKIDHITILPAFTIGLLSVGVLNLNNLRDIESDRKANKNTIAVKLGFNKAKRYHYTLIGLAILSSFMYGILYYVSIWNIVFFITYIPLIAHILRVKRTTNPVNLDPELKKLALTTFLLSVLLAIGHLL</sequence>
<dbReference type="EC" id="2.5.1.74" evidence="8 9"/>
<keyword evidence="3 8" id="KW-1003">Cell membrane</keyword>
<dbReference type="GO" id="GO:0005886">
    <property type="term" value="C:plasma membrane"/>
    <property type="evidence" value="ECO:0007669"/>
    <property type="project" value="UniProtKB-SubCell"/>
</dbReference>
<dbReference type="NCBIfam" id="TIGR00751">
    <property type="entry name" value="menA"/>
    <property type="match status" value="1"/>
</dbReference>
<dbReference type="PANTHER" id="PTHR13929:SF0">
    <property type="entry name" value="UBIA PRENYLTRANSFERASE DOMAIN-CONTAINING PROTEIN 1"/>
    <property type="match status" value="1"/>
</dbReference>
<feature type="transmembrane region" description="Helical" evidence="8">
    <location>
        <begin position="96"/>
        <end position="113"/>
    </location>
</feature>
<dbReference type="GO" id="GO:0046428">
    <property type="term" value="F:1,4-dihydroxy-2-naphthoate polyprenyltransferase activity"/>
    <property type="evidence" value="ECO:0007669"/>
    <property type="project" value="UniProtKB-UniRule"/>
</dbReference>
<evidence type="ECO:0000313" key="11">
    <source>
        <dbReference type="Proteomes" id="UP000270620"/>
    </source>
</evidence>
<evidence type="ECO:0000256" key="9">
    <source>
        <dbReference type="NCBIfam" id="TIGR00751"/>
    </source>
</evidence>
<dbReference type="InterPro" id="IPR004657">
    <property type="entry name" value="MenA"/>
</dbReference>
<comment type="similarity">
    <text evidence="8">Belongs to the MenA family. Type 1 subfamily.</text>
</comment>
<dbReference type="InterPro" id="IPR044878">
    <property type="entry name" value="UbiA_sf"/>
</dbReference>
<comment type="subcellular location">
    <subcellularLocation>
        <location evidence="8">Cell membrane</location>
        <topology evidence="8">Multi-pass membrane protein</topology>
    </subcellularLocation>
    <subcellularLocation>
        <location evidence="1">Membrane</location>
        <topology evidence="1">Multi-pass membrane protein</topology>
    </subcellularLocation>
</comment>
<dbReference type="Pfam" id="PF01040">
    <property type="entry name" value="UbiA"/>
    <property type="match status" value="1"/>
</dbReference>
<dbReference type="InterPro" id="IPR000537">
    <property type="entry name" value="UbiA_prenyltransferase"/>
</dbReference>
<keyword evidence="11" id="KW-1185">Reference proteome</keyword>
<gene>
    <name evidence="8 10" type="primary">menA</name>
    <name evidence="10" type="ORF">EJA19_11510</name>
</gene>
<evidence type="ECO:0000256" key="5">
    <source>
        <dbReference type="ARBA" id="ARBA00022692"/>
    </source>
</evidence>
<comment type="pathway">
    <text evidence="8">Quinol/quinone metabolism; menaquinone biosynthesis; menaquinol from 1,4-dihydroxy-2-naphthoate: step 1/2.</text>
</comment>
<evidence type="ECO:0000313" key="10">
    <source>
        <dbReference type="EMBL" id="RSK38677.1"/>
    </source>
</evidence>
<feature type="transmembrane region" description="Helical" evidence="8">
    <location>
        <begin position="177"/>
        <end position="197"/>
    </location>
</feature>
<reference evidence="10 11" key="1">
    <citation type="submission" date="2018-12" db="EMBL/GenBank/DDBJ databases">
        <title>Mangrovimonas spongiae sp. nov., a novel member of the genus Mangrovimonas isolated from marine sponge.</title>
        <authorList>
            <person name="Zhuang L."/>
            <person name="Luo L."/>
        </authorList>
    </citation>
    <scope>NUCLEOTIDE SEQUENCE [LARGE SCALE GENOMIC DNA]</scope>
    <source>
        <strain evidence="10 11">HN-E26</strain>
    </source>
</reference>
<feature type="transmembrane region" description="Helical" evidence="8">
    <location>
        <begin position="280"/>
        <end position="299"/>
    </location>
</feature>
<keyword evidence="2 8" id="KW-0474">Menaquinone biosynthesis</keyword>
<accession>A0A428JWV3</accession>
<dbReference type="HAMAP" id="MF_01937">
    <property type="entry name" value="MenA_1"/>
    <property type="match status" value="1"/>
</dbReference>
<evidence type="ECO:0000256" key="3">
    <source>
        <dbReference type="ARBA" id="ARBA00022475"/>
    </source>
</evidence>
<feature type="transmembrane region" description="Helical" evidence="8">
    <location>
        <begin position="150"/>
        <end position="171"/>
    </location>
</feature>
<evidence type="ECO:0000256" key="7">
    <source>
        <dbReference type="ARBA" id="ARBA00023136"/>
    </source>
</evidence>
<proteinExistence type="inferred from homology"/>
<dbReference type="Gene3D" id="1.10.357.140">
    <property type="entry name" value="UbiA prenyltransferase"/>
    <property type="match status" value="1"/>
</dbReference>
<dbReference type="GO" id="GO:0042371">
    <property type="term" value="P:vitamin K biosynthetic process"/>
    <property type="evidence" value="ECO:0007669"/>
    <property type="project" value="TreeGrafter"/>
</dbReference>
<dbReference type="EMBL" id="RWBG01000005">
    <property type="protein sequence ID" value="RSK38677.1"/>
    <property type="molecule type" value="Genomic_DNA"/>
</dbReference>
<feature type="transmembrane region" description="Helical" evidence="8">
    <location>
        <begin position="251"/>
        <end position="268"/>
    </location>
</feature>
<dbReference type="Proteomes" id="UP000270620">
    <property type="component" value="Unassembled WGS sequence"/>
</dbReference>
<evidence type="ECO:0000256" key="6">
    <source>
        <dbReference type="ARBA" id="ARBA00022989"/>
    </source>
</evidence>
<keyword evidence="7 8" id="KW-0472">Membrane</keyword>
<dbReference type="CDD" id="cd13962">
    <property type="entry name" value="PT_UbiA_UBIAD1"/>
    <property type="match status" value="1"/>
</dbReference>
<keyword evidence="5 8" id="KW-0812">Transmembrane</keyword>